<accession>A0A327YGX2</accession>
<dbReference type="RefSeq" id="WP_009502753.1">
    <property type="nucleotide sequence ID" value="NZ_LIGK01000009.1"/>
</dbReference>
<evidence type="ECO:0000313" key="3">
    <source>
        <dbReference type="Proteomes" id="UP000249165"/>
    </source>
</evidence>
<organism evidence="2 3">
    <name type="scientific">Salipiger aestuarii</name>
    <dbReference type="NCBI Taxonomy" id="568098"/>
    <lineage>
        <taxon>Bacteria</taxon>
        <taxon>Pseudomonadati</taxon>
        <taxon>Pseudomonadota</taxon>
        <taxon>Alphaproteobacteria</taxon>
        <taxon>Rhodobacterales</taxon>
        <taxon>Roseobacteraceae</taxon>
        <taxon>Salipiger</taxon>
    </lineage>
</organism>
<dbReference type="AlphaFoldDB" id="A0A327YGX2"/>
<feature type="region of interest" description="Disordered" evidence="1">
    <location>
        <begin position="124"/>
        <end position="195"/>
    </location>
</feature>
<dbReference type="Proteomes" id="UP000249165">
    <property type="component" value="Unassembled WGS sequence"/>
</dbReference>
<reference evidence="2 3" key="1">
    <citation type="submission" date="2018-06" db="EMBL/GenBank/DDBJ databases">
        <title>Genomic Encyclopedia of Archaeal and Bacterial Type Strains, Phase II (KMG-II): from individual species to whole genera.</title>
        <authorList>
            <person name="Goeker M."/>
        </authorList>
    </citation>
    <scope>NUCLEOTIDE SEQUENCE [LARGE SCALE GENOMIC DNA]</scope>
    <source>
        <strain evidence="2 3">DSM 22011</strain>
    </source>
</reference>
<protein>
    <submittedName>
        <fullName evidence="2">Uncharacterized protein</fullName>
    </submittedName>
</protein>
<dbReference type="OrthoDB" id="7160947at2"/>
<gene>
    <name evidence="2" type="ORF">ATI53_101097</name>
</gene>
<keyword evidence="3" id="KW-1185">Reference proteome</keyword>
<dbReference type="PIRSF" id="PIRSF032064">
    <property type="entry name" value="UCP032064"/>
    <property type="match status" value="1"/>
</dbReference>
<comment type="caution">
    <text evidence="2">The sequence shown here is derived from an EMBL/GenBank/DDBJ whole genome shotgun (WGS) entry which is preliminary data.</text>
</comment>
<proteinExistence type="predicted"/>
<feature type="compositionally biased region" description="Low complexity" evidence="1">
    <location>
        <begin position="134"/>
        <end position="146"/>
    </location>
</feature>
<dbReference type="InterPro" id="IPR007922">
    <property type="entry name" value="DciA-like"/>
</dbReference>
<dbReference type="InterPro" id="IPR010593">
    <property type="entry name" value="DUF1159"/>
</dbReference>
<dbReference type="Pfam" id="PF05258">
    <property type="entry name" value="DciA"/>
    <property type="match status" value="1"/>
</dbReference>
<evidence type="ECO:0000256" key="1">
    <source>
        <dbReference type="SAM" id="MobiDB-lite"/>
    </source>
</evidence>
<sequence length="195" mass="21155">MARRSTTTYGFTQTGGLLKGDIRRASESRGFAQSRVLTHWEEIAGADIAAISRPVEIKYNARARYDLSRNKKGATLVLLTNGANAQLLQMRKQEICDRINAAYGYGAISDIRITQTASSGFADGRVSFDHAPKKTTPATPSPAQKAQAHRATSDVGDPGLREALEQLGANIISKTQRQAGARPALRTRPDPKEHP</sequence>
<name>A0A327YGX2_9RHOB</name>
<dbReference type="EMBL" id="QLMG01000010">
    <property type="protein sequence ID" value="RAK19055.1"/>
    <property type="molecule type" value="Genomic_DNA"/>
</dbReference>
<evidence type="ECO:0000313" key="2">
    <source>
        <dbReference type="EMBL" id="RAK19055.1"/>
    </source>
</evidence>